<evidence type="ECO:0000313" key="2">
    <source>
        <dbReference type="EMBL" id="KAK4065066.1"/>
    </source>
</evidence>
<reference evidence="2" key="1">
    <citation type="submission" date="2023-11" db="EMBL/GenBank/DDBJ databases">
        <title>The genome sequences of three competitors of mushroom-forming fungi.</title>
        <authorList>
            <person name="Beijen E."/>
            <person name="Ohm R.A."/>
        </authorList>
    </citation>
    <scope>NUCLEOTIDE SEQUENCE</scope>
    <source>
        <strain evidence="2">CBS 100526</strain>
    </source>
</reference>
<dbReference type="RefSeq" id="XP_062752338.1">
    <property type="nucleotide sequence ID" value="XM_062903578.1"/>
</dbReference>
<evidence type="ECO:0000256" key="1">
    <source>
        <dbReference type="SAM" id="MobiDB-lite"/>
    </source>
</evidence>
<feature type="compositionally biased region" description="Low complexity" evidence="1">
    <location>
        <begin position="23"/>
        <end position="35"/>
    </location>
</feature>
<evidence type="ECO:0000313" key="3">
    <source>
        <dbReference type="Proteomes" id="UP001273209"/>
    </source>
</evidence>
<proteinExistence type="predicted"/>
<gene>
    <name evidence="2" type="ORF">Triagg1_8702</name>
</gene>
<sequence>MDLDFIDNGDDDNASQQSFHTANDSLDSDNSNESSFHLALTYQETSDQEEDGIWGAFRSLFSKYPNLIPTPSLPFTSSSPS</sequence>
<dbReference type="Proteomes" id="UP001273209">
    <property type="component" value="Unassembled WGS sequence"/>
</dbReference>
<name>A0AAE1I9L5_9HYPO</name>
<dbReference type="EMBL" id="JAWRVG010000044">
    <property type="protein sequence ID" value="KAK4065066.1"/>
    <property type="molecule type" value="Genomic_DNA"/>
</dbReference>
<feature type="region of interest" description="Disordered" evidence="1">
    <location>
        <begin position="1"/>
        <end position="43"/>
    </location>
</feature>
<comment type="caution">
    <text evidence="2">The sequence shown here is derived from an EMBL/GenBank/DDBJ whole genome shotgun (WGS) entry which is preliminary data.</text>
</comment>
<dbReference type="GeneID" id="87923483"/>
<feature type="compositionally biased region" description="Acidic residues" evidence="1">
    <location>
        <begin position="1"/>
        <end position="13"/>
    </location>
</feature>
<accession>A0AAE1I9L5</accession>
<organism evidence="2 3">
    <name type="scientific">Trichoderma aggressivum f. europaeum</name>
    <dbReference type="NCBI Taxonomy" id="173218"/>
    <lineage>
        <taxon>Eukaryota</taxon>
        <taxon>Fungi</taxon>
        <taxon>Dikarya</taxon>
        <taxon>Ascomycota</taxon>
        <taxon>Pezizomycotina</taxon>
        <taxon>Sordariomycetes</taxon>
        <taxon>Hypocreomycetidae</taxon>
        <taxon>Hypocreales</taxon>
        <taxon>Hypocreaceae</taxon>
        <taxon>Trichoderma</taxon>
    </lineage>
</organism>
<keyword evidence="3" id="KW-1185">Reference proteome</keyword>
<protein>
    <submittedName>
        <fullName evidence="2">Uncharacterized protein</fullName>
    </submittedName>
</protein>
<dbReference type="AlphaFoldDB" id="A0AAE1I9L5"/>